<accession>A0A286P4B3</accession>
<keyword evidence="2" id="KW-1185">Reference proteome</keyword>
<name>A0A286P4B3_9GAMM</name>
<dbReference type="EMBL" id="AP017928">
    <property type="protein sequence ID" value="BBA37487.1"/>
    <property type="molecule type" value="Genomic_DNA"/>
</dbReference>
<protein>
    <submittedName>
        <fullName evidence="1">Copper resistance protein A homolog</fullName>
    </submittedName>
</protein>
<gene>
    <name evidence="1" type="ORF">sS8_5570</name>
</gene>
<dbReference type="KEGG" id="mmai:sS8_5570"/>
<evidence type="ECO:0000313" key="2">
    <source>
        <dbReference type="Proteomes" id="UP000266313"/>
    </source>
</evidence>
<dbReference type="Proteomes" id="UP000266313">
    <property type="component" value="Chromosome"/>
</dbReference>
<dbReference type="AlphaFoldDB" id="A0A286P4B3"/>
<reference evidence="1 2" key="1">
    <citation type="submission" date="2016-12" db="EMBL/GenBank/DDBJ databases">
        <title>Genome sequencing of Methylocaldum marinum.</title>
        <authorList>
            <person name="Takeuchi M."/>
            <person name="Kamagata Y."/>
            <person name="Hiraoka S."/>
            <person name="Oshima K."/>
            <person name="Hattori M."/>
            <person name="Iwasaki W."/>
        </authorList>
    </citation>
    <scope>NUCLEOTIDE SEQUENCE [LARGE SCALE GENOMIC DNA]</scope>
    <source>
        <strain evidence="1 2">S8</strain>
    </source>
</reference>
<evidence type="ECO:0000313" key="1">
    <source>
        <dbReference type="EMBL" id="BBA37487.1"/>
    </source>
</evidence>
<organism evidence="1 2">
    <name type="scientific">Methylocaldum marinum</name>
    <dbReference type="NCBI Taxonomy" id="1432792"/>
    <lineage>
        <taxon>Bacteria</taxon>
        <taxon>Pseudomonadati</taxon>
        <taxon>Pseudomonadota</taxon>
        <taxon>Gammaproteobacteria</taxon>
        <taxon>Methylococcales</taxon>
        <taxon>Methylococcaceae</taxon>
        <taxon>Methylocaldum</taxon>
    </lineage>
</organism>
<proteinExistence type="predicted"/>
<sequence>MRLDRTAAEILRRIDIRLSAGGLFLIGAHESLPELLPKWRCRLPEQPIYRKVHSPCQASGLSGRRGSVSQPTPNIRCNCRARHVR</sequence>